<protein>
    <recommendedName>
        <fullName evidence="4">FLYWCH-type domain-containing protein</fullName>
    </recommendedName>
</protein>
<keyword evidence="2" id="KW-0863">Zinc-finger</keyword>
<keyword evidence="6" id="KW-1185">Reference proteome</keyword>
<dbReference type="GO" id="GO:0008270">
    <property type="term" value="F:zinc ion binding"/>
    <property type="evidence" value="ECO:0007669"/>
    <property type="project" value="UniProtKB-KW"/>
</dbReference>
<dbReference type="PANTHER" id="PTHR20956">
    <property type="entry name" value="HEH2P"/>
    <property type="match status" value="1"/>
</dbReference>
<organism evidence="5 6">
    <name type="scientific">Dreissena polymorpha</name>
    <name type="common">Zebra mussel</name>
    <name type="synonym">Mytilus polymorpha</name>
    <dbReference type="NCBI Taxonomy" id="45954"/>
    <lineage>
        <taxon>Eukaryota</taxon>
        <taxon>Metazoa</taxon>
        <taxon>Spiralia</taxon>
        <taxon>Lophotrochozoa</taxon>
        <taxon>Mollusca</taxon>
        <taxon>Bivalvia</taxon>
        <taxon>Autobranchia</taxon>
        <taxon>Heteroconchia</taxon>
        <taxon>Euheterodonta</taxon>
        <taxon>Imparidentia</taxon>
        <taxon>Neoheterodontei</taxon>
        <taxon>Myida</taxon>
        <taxon>Dreissenoidea</taxon>
        <taxon>Dreissenidae</taxon>
        <taxon>Dreissena</taxon>
    </lineage>
</organism>
<keyword evidence="3" id="KW-0862">Zinc</keyword>
<keyword evidence="1" id="KW-0479">Metal-binding</keyword>
<sequence length="163" mass="18032">MRCRHNNTNENGDLMDEIVNSIPDSTNTTMESTATSAMSLLEEEMEVDHAFDITRPERELPSEEMELSLHDANVTDIVPTAPVTFKIVGSGTQRAKPKLASSDGYSYVVKRELKSGDVVWRCSVRGKSMACTALVKQSGNVFTPMSIEHIHPSKPGLERSIQH</sequence>
<evidence type="ECO:0000313" key="6">
    <source>
        <dbReference type="Proteomes" id="UP000828390"/>
    </source>
</evidence>
<evidence type="ECO:0000256" key="1">
    <source>
        <dbReference type="ARBA" id="ARBA00022723"/>
    </source>
</evidence>
<proteinExistence type="predicted"/>
<reference evidence="5" key="1">
    <citation type="journal article" date="2019" name="bioRxiv">
        <title>The Genome of the Zebra Mussel, Dreissena polymorpha: A Resource for Invasive Species Research.</title>
        <authorList>
            <person name="McCartney M.A."/>
            <person name="Auch B."/>
            <person name="Kono T."/>
            <person name="Mallez S."/>
            <person name="Zhang Y."/>
            <person name="Obille A."/>
            <person name="Becker A."/>
            <person name="Abrahante J.E."/>
            <person name="Garbe J."/>
            <person name="Badalamenti J.P."/>
            <person name="Herman A."/>
            <person name="Mangelson H."/>
            <person name="Liachko I."/>
            <person name="Sullivan S."/>
            <person name="Sone E.D."/>
            <person name="Koren S."/>
            <person name="Silverstein K.A.T."/>
            <person name="Beckman K.B."/>
            <person name="Gohl D.M."/>
        </authorList>
    </citation>
    <scope>NUCLEOTIDE SEQUENCE</scope>
    <source>
        <strain evidence="5">Duluth1</strain>
        <tissue evidence="5">Whole animal</tissue>
    </source>
</reference>
<dbReference type="AlphaFoldDB" id="A0A9D3XZA9"/>
<gene>
    <name evidence="5" type="ORF">DPMN_194074</name>
</gene>
<evidence type="ECO:0000259" key="4">
    <source>
        <dbReference type="Pfam" id="PF04500"/>
    </source>
</evidence>
<dbReference type="InterPro" id="IPR007588">
    <property type="entry name" value="Znf_FLYWCH"/>
</dbReference>
<dbReference type="Gene3D" id="2.20.25.240">
    <property type="match status" value="1"/>
</dbReference>
<dbReference type="Pfam" id="PF04500">
    <property type="entry name" value="FLYWCH"/>
    <property type="match status" value="1"/>
</dbReference>
<comment type="caution">
    <text evidence="5">The sequence shown here is derived from an EMBL/GenBank/DDBJ whole genome shotgun (WGS) entry which is preliminary data.</text>
</comment>
<evidence type="ECO:0000256" key="3">
    <source>
        <dbReference type="ARBA" id="ARBA00022833"/>
    </source>
</evidence>
<dbReference type="Proteomes" id="UP000828390">
    <property type="component" value="Unassembled WGS sequence"/>
</dbReference>
<evidence type="ECO:0000256" key="2">
    <source>
        <dbReference type="ARBA" id="ARBA00022771"/>
    </source>
</evidence>
<evidence type="ECO:0000313" key="5">
    <source>
        <dbReference type="EMBL" id="KAH3691114.1"/>
    </source>
</evidence>
<dbReference type="PANTHER" id="PTHR20956:SF12">
    <property type="entry name" value="FLYWCH-TYPE DOMAIN-CONTAINING PROTEIN"/>
    <property type="match status" value="1"/>
</dbReference>
<feature type="domain" description="FLYWCH-type" evidence="4">
    <location>
        <begin position="92"/>
        <end position="151"/>
    </location>
</feature>
<name>A0A9D3XZA9_DREPO</name>
<dbReference type="EMBL" id="JAIWYP010000044">
    <property type="protein sequence ID" value="KAH3691114.1"/>
    <property type="molecule type" value="Genomic_DNA"/>
</dbReference>
<accession>A0A9D3XZA9</accession>
<reference evidence="5" key="2">
    <citation type="submission" date="2020-11" db="EMBL/GenBank/DDBJ databases">
        <authorList>
            <person name="McCartney M.A."/>
            <person name="Auch B."/>
            <person name="Kono T."/>
            <person name="Mallez S."/>
            <person name="Becker A."/>
            <person name="Gohl D.M."/>
            <person name="Silverstein K.A.T."/>
            <person name="Koren S."/>
            <person name="Bechman K.B."/>
            <person name="Herman A."/>
            <person name="Abrahante J.E."/>
            <person name="Garbe J."/>
        </authorList>
    </citation>
    <scope>NUCLEOTIDE SEQUENCE</scope>
    <source>
        <strain evidence="5">Duluth1</strain>
        <tissue evidence="5">Whole animal</tissue>
    </source>
</reference>